<protein>
    <submittedName>
        <fullName evidence="3">Uncharacterized protein</fullName>
    </submittedName>
</protein>
<proteinExistence type="predicted"/>
<accession>A0A9Q5I097</accession>
<dbReference type="Proteomes" id="UP000757232">
    <property type="component" value="Unassembled WGS sequence"/>
</dbReference>
<sequence length="329" mass="36311">MPPPISTRYDDERALLSLGAHDHDHEINVVGRADLTRFGPDLAGVKTPLGVHSTSAFSPTRNDSKSTRPIGEFRLPQHNATDSFAESVASTDSNAEEIELSSLHSFRRTDRAQSFVGQPSSHGRFESIASSSTTASLPSFSSTSASEDEYIYGDEIRVRSAVRLSLEQAGTHLRPACPDSRNTRTTTEENPDDRPPHEIFPPLTPMSPRQTRFLHRIYVPESTHHDNTQLLPNDFSEVDINFPSSSSPARHTPDSEHSIAIETDSLLPVQKLSSQDGLPLPATSPSFDEPDPFRFSYSHSETVFYLLGFSITTLLVVLSVWLTLADIVM</sequence>
<reference evidence="3" key="1">
    <citation type="submission" date="2016-06" db="EMBL/GenBank/DDBJ databases">
        <title>Draft Genome sequence of the fungus Inonotus baumii.</title>
        <authorList>
            <person name="Zhu H."/>
            <person name="Lin W."/>
        </authorList>
    </citation>
    <scope>NUCLEOTIDE SEQUENCE</scope>
    <source>
        <strain evidence="3">821</strain>
    </source>
</reference>
<dbReference type="AlphaFoldDB" id="A0A9Q5I097"/>
<feature type="region of interest" description="Disordered" evidence="1">
    <location>
        <begin position="114"/>
        <end position="146"/>
    </location>
</feature>
<evidence type="ECO:0000313" key="4">
    <source>
        <dbReference type="Proteomes" id="UP000757232"/>
    </source>
</evidence>
<keyword evidence="4" id="KW-1185">Reference proteome</keyword>
<comment type="caution">
    <text evidence="3">The sequence shown here is derived from an EMBL/GenBank/DDBJ whole genome shotgun (WGS) entry which is preliminary data.</text>
</comment>
<keyword evidence="2" id="KW-0812">Transmembrane</keyword>
<gene>
    <name evidence="3" type="ORF">A7U60_g3665</name>
</gene>
<feature type="region of interest" description="Disordered" evidence="1">
    <location>
        <begin position="170"/>
        <end position="206"/>
    </location>
</feature>
<evidence type="ECO:0000313" key="3">
    <source>
        <dbReference type="EMBL" id="OCB89181.1"/>
    </source>
</evidence>
<keyword evidence="2" id="KW-0472">Membrane</keyword>
<organism evidence="3 4">
    <name type="scientific">Sanghuangporus baumii</name>
    <name type="common">Phellinus baumii</name>
    <dbReference type="NCBI Taxonomy" id="108892"/>
    <lineage>
        <taxon>Eukaryota</taxon>
        <taxon>Fungi</taxon>
        <taxon>Dikarya</taxon>
        <taxon>Basidiomycota</taxon>
        <taxon>Agaricomycotina</taxon>
        <taxon>Agaricomycetes</taxon>
        <taxon>Hymenochaetales</taxon>
        <taxon>Hymenochaetaceae</taxon>
        <taxon>Sanghuangporus</taxon>
    </lineage>
</organism>
<name>A0A9Q5I097_SANBA</name>
<dbReference type="EMBL" id="LNZH02000163">
    <property type="protein sequence ID" value="OCB89181.1"/>
    <property type="molecule type" value="Genomic_DNA"/>
</dbReference>
<evidence type="ECO:0000256" key="1">
    <source>
        <dbReference type="SAM" id="MobiDB-lite"/>
    </source>
</evidence>
<evidence type="ECO:0000256" key="2">
    <source>
        <dbReference type="SAM" id="Phobius"/>
    </source>
</evidence>
<keyword evidence="2" id="KW-1133">Transmembrane helix</keyword>
<feature type="transmembrane region" description="Helical" evidence="2">
    <location>
        <begin position="303"/>
        <end position="324"/>
    </location>
</feature>
<feature type="compositionally biased region" description="Low complexity" evidence="1">
    <location>
        <begin position="127"/>
        <end position="145"/>
    </location>
</feature>